<gene>
    <name evidence="1" type="ORF">BOX15_Mlig006515g1</name>
</gene>
<protein>
    <submittedName>
        <fullName evidence="1">Uncharacterized protein</fullName>
    </submittedName>
</protein>
<dbReference type="EMBL" id="NIVC01000362">
    <property type="protein sequence ID" value="PAA84798.1"/>
    <property type="molecule type" value="Genomic_DNA"/>
</dbReference>
<evidence type="ECO:0000313" key="1">
    <source>
        <dbReference type="EMBL" id="PAA84798.1"/>
    </source>
</evidence>
<evidence type="ECO:0000313" key="2">
    <source>
        <dbReference type="Proteomes" id="UP000215902"/>
    </source>
</evidence>
<name>A0A267GFG8_9PLAT</name>
<dbReference type="Proteomes" id="UP000215902">
    <property type="component" value="Unassembled WGS sequence"/>
</dbReference>
<sequence>FIAGLFIAYCAQLTLHLAGQPNSLFLTWRLGFATWVCVTANSVFVWPLVSPNSNRHTVGYELISCGSVPVTEAAGGRLLIHHPVDARLGPGGTLISLRCAPCGQLLLLPDRLFLEPPETTETTADTLTANPEVAATETAQDGEVFKGYTEAEFDRLVDMFQQLKSHNQHLINRLESLESRNCSSTDCYDNNQTDHLWTSTDTLETNVDSGSAAGPSDLHSNSDYCLRLLNRRRCCRACHRRGIPKSISFLSAGRCTTAQDGLSLAADSEG</sequence>
<dbReference type="AlphaFoldDB" id="A0A267GFG8"/>
<feature type="non-terminal residue" evidence="1">
    <location>
        <position position="1"/>
    </location>
</feature>
<accession>A0A267GFG8</accession>
<comment type="caution">
    <text evidence="1">The sequence shown here is derived from an EMBL/GenBank/DDBJ whole genome shotgun (WGS) entry which is preliminary data.</text>
</comment>
<proteinExistence type="predicted"/>
<reference evidence="1 2" key="1">
    <citation type="submission" date="2017-06" db="EMBL/GenBank/DDBJ databases">
        <title>A platform for efficient transgenesis in Macrostomum lignano, a flatworm model organism for stem cell research.</title>
        <authorList>
            <person name="Berezikov E."/>
        </authorList>
    </citation>
    <scope>NUCLEOTIDE SEQUENCE [LARGE SCALE GENOMIC DNA]</scope>
    <source>
        <strain evidence="1">DV1</strain>
        <tissue evidence="1">Whole organism</tissue>
    </source>
</reference>
<keyword evidence="2" id="KW-1185">Reference proteome</keyword>
<organism evidence="1 2">
    <name type="scientific">Macrostomum lignano</name>
    <dbReference type="NCBI Taxonomy" id="282301"/>
    <lineage>
        <taxon>Eukaryota</taxon>
        <taxon>Metazoa</taxon>
        <taxon>Spiralia</taxon>
        <taxon>Lophotrochozoa</taxon>
        <taxon>Platyhelminthes</taxon>
        <taxon>Rhabditophora</taxon>
        <taxon>Macrostomorpha</taxon>
        <taxon>Macrostomida</taxon>
        <taxon>Macrostomidae</taxon>
        <taxon>Macrostomum</taxon>
    </lineage>
</organism>